<dbReference type="Proteomes" id="UP000193675">
    <property type="component" value="Unassembled WGS sequence"/>
</dbReference>
<dbReference type="EMBL" id="NBWC01000049">
    <property type="protein sequence ID" value="ORL58699.1"/>
    <property type="molecule type" value="Genomic_DNA"/>
</dbReference>
<dbReference type="EMBL" id="CP061724">
    <property type="protein sequence ID" value="QOD01386.1"/>
    <property type="molecule type" value="Genomic_DNA"/>
</dbReference>
<geneLocation type="plasmid" evidence="2 4">
    <name>pZXPA-20-602k</name>
</geneLocation>
<organism evidence="1 3">
    <name type="scientific">Pseudomonas putida</name>
    <name type="common">Arthrobacter siderocapsulatus</name>
    <dbReference type="NCBI Taxonomy" id="303"/>
    <lineage>
        <taxon>Bacteria</taxon>
        <taxon>Pseudomonadati</taxon>
        <taxon>Pseudomonadota</taxon>
        <taxon>Gammaproteobacteria</taxon>
        <taxon>Pseudomonadales</taxon>
        <taxon>Pseudomonadaceae</taxon>
        <taxon>Pseudomonas</taxon>
    </lineage>
</organism>
<keyword evidence="2" id="KW-0614">Plasmid</keyword>
<gene>
    <name evidence="1" type="ORF">B7H17_24520</name>
    <name evidence="2" type="ORF">ID616_32880</name>
</gene>
<evidence type="ECO:0000313" key="3">
    <source>
        <dbReference type="Proteomes" id="UP000193675"/>
    </source>
</evidence>
<evidence type="ECO:0000313" key="1">
    <source>
        <dbReference type="EMBL" id="ORL58699.1"/>
    </source>
</evidence>
<name>A0A1X1A0C5_PSEPU</name>
<protein>
    <submittedName>
        <fullName evidence="1">Uncharacterized protein</fullName>
    </submittedName>
</protein>
<reference evidence="2 4" key="2">
    <citation type="submission" date="2020-09" db="EMBL/GenBank/DDBJ databases">
        <title>Co-existence of a novel multidrug-resistance efflux pump with carbapenem resistance gene blaVIM-2 in one megaplasmid in Pseudomonas putida.</title>
        <authorList>
            <person name="Peng K."/>
            <person name="Li R."/>
        </authorList>
    </citation>
    <scope>NUCLEOTIDE SEQUENCE [LARGE SCALE GENOMIC DNA]</scope>
    <source>
        <strain evidence="2 4">ZXPA-20</strain>
        <plasmid evidence="2 4">pZXPA-20-602k</plasmid>
    </source>
</reference>
<dbReference type="Proteomes" id="UP000516786">
    <property type="component" value="Plasmid pZXPA-20-602k"/>
</dbReference>
<dbReference type="AlphaFoldDB" id="A0A1X1A0C5"/>
<evidence type="ECO:0000313" key="2">
    <source>
        <dbReference type="EMBL" id="QOD01386.1"/>
    </source>
</evidence>
<reference evidence="1 3" key="1">
    <citation type="submission" date="2017-04" db="EMBL/GenBank/DDBJ databases">
        <title>Presence of VIM-2 positive Pseudomonas species in chickens and their surrounding environment.</title>
        <authorList>
            <person name="Zhang R."/>
        </authorList>
    </citation>
    <scope>NUCLEOTIDE SEQUENCE [LARGE SCALE GENOMIC DNA]</scope>
    <source>
        <strain evidence="1 3">DZ-C18</strain>
    </source>
</reference>
<evidence type="ECO:0000313" key="4">
    <source>
        <dbReference type="Proteomes" id="UP000516786"/>
    </source>
</evidence>
<dbReference type="RefSeq" id="WP_084851436.1">
    <property type="nucleotide sequence ID" value="NZ_CP061724.1"/>
</dbReference>
<proteinExistence type="predicted"/>
<accession>A0A1X1A0C5</accession>
<sequence length="180" mass="20237">MEALDIQATRSTWSQTLVSYYFVDVGHLAQAIYDAIPLPARLKFKVQDLTAELTSDLAIFPERAGGWYWADGMNEFLGIHLLVRRYGRWMKALGKALGFDVESSLVEDDWLEDNAPEIQAIVWGLMDRVRVELKAAKAISDPHALASAIIATRRSVEAGEQPRQTQIRAARLTQGLRLVR</sequence>